<evidence type="ECO:0000313" key="2">
    <source>
        <dbReference type="EMBL" id="KAG2658833.1"/>
    </source>
</evidence>
<sequence length="110" mass="12234">MPSTLVGAGRRALCQRQEAKTHLDTSRSRPRTRRPEHQKPSVKICSGRANTTGTQRNRPRPRAHRPVHHVHRKATGEARGHRAESERSNGAAVLRFPAAARSPRPAQSSK</sequence>
<dbReference type="AlphaFoldDB" id="A0A8T0XNU1"/>
<dbReference type="Proteomes" id="UP000823388">
    <property type="component" value="Chromosome 1K"/>
</dbReference>
<comment type="caution">
    <text evidence="2">The sequence shown here is derived from an EMBL/GenBank/DDBJ whole genome shotgun (WGS) entry which is preliminary data.</text>
</comment>
<feature type="region of interest" description="Disordered" evidence="1">
    <location>
        <begin position="1"/>
        <end position="110"/>
    </location>
</feature>
<feature type="compositionally biased region" description="Basic and acidic residues" evidence="1">
    <location>
        <begin position="17"/>
        <end position="39"/>
    </location>
</feature>
<reference evidence="2" key="1">
    <citation type="submission" date="2020-05" db="EMBL/GenBank/DDBJ databases">
        <title>WGS assembly of Panicum virgatum.</title>
        <authorList>
            <person name="Lovell J.T."/>
            <person name="Jenkins J."/>
            <person name="Shu S."/>
            <person name="Juenger T.E."/>
            <person name="Schmutz J."/>
        </authorList>
    </citation>
    <scope>NUCLEOTIDE SEQUENCE</scope>
    <source>
        <strain evidence="2">AP13</strain>
    </source>
</reference>
<name>A0A8T0XNU1_PANVG</name>
<protein>
    <submittedName>
        <fullName evidence="2">Uncharacterized protein</fullName>
    </submittedName>
</protein>
<keyword evidence="3" id="KW-1185">Reference proteome</keyword>
<gene>
    <name evidence="2" type="ORF">PVAP13_1KG318700</name>
</gene>
<proteinExistence type="predicted"/>
<organism evidence="2 3">
    <name type="scientific">Panicum virgatum</name>
    <name type="common">Blackwell switchgrass</name>
    <dbReference type="NCBI Taxonomy" id="38727"/>
    <lineage>
        <taxon>Eukaryota</taxon>
        <taxon>Viridiplantae</taxon>
        <taxon>Streptophyta</taxon>
        <taxon>Embryophyta</taxon>
        <taxon>Tracheophyta</taxon>
        <taxon>Spermatophyta</taxon>
        <taxon>Magnoliopsida</taxon>
        <taxon>Liliopsida</taxon>
        <taxon>Poales</taxon>
        <taxon>Poaceae</taxon>
        <taxon>PACMAD clade</taxon>
        <taxon>Panicoideae</taxon>
        <taxon>Panicodae</taxon>
        <taxon>Paniceae</taxon>
        <taxon>Panicinae</taxon>
        <taxon>Panicum</taxon>
        <taxon>Panicum sect. Hiantes</taxon>
    </lineage>
</organism>
<dbReference type="EMBL" id="CM029037">
    <property type="protein sequence ID" value="KAG2658833.1"/>
    <property type="molecule type" value="Genomic_DNA"/>
</dbReference>
<feature type="compositionally biased region" description="Low complexity" evidence="1">
    <location>
        <begin position="95"/>
        <end position="110"/>
    </location>
</feature>
<accession>A0A8T0XNU1</accession>
<evidence type="ECO:0000313" key="3">
    <source>
        <dbReference type="Proteomes" id="UP000823388"/>
    </source>
</evidence>
<feature type="compositionally biased region" description="Basic residues" evidence="1">
    <location>
        <begin position="57"/>
        <end position="73"/>
    </location>
</feature>
<evidence type="ECO:0000256" key="1">
    <source>
        <dbReference type="SAM" id="MobiDB-lite"/>
    </source>
</evidence>
<feature type="compositionally biased region" description="Basic and acidic residues" evidence="1">
    <location>
        <begin position="74"/>
        <end position="87"/>
    </location>
</feature>